<dbReference type="KEGG" id="ock:EXM22_05440"/>
<dbReference type="Pfam" id="PF02687">
    <property type="entry name" value="FtsX"/>
    <property type="match status" value="1"/>
</dbReference>
<dbReference type="AlphaFoldDB" id="A0A5C1QKB9"/>
<proteinExistence type="inferred from homology"/>
<evidence type="ECO:0000256" key="1">
    <source>
        <dbReference type="ARBA" id="ARBA00004651"/>
    </source>
</evidence>
<keyword evidence="11" id="KW-1185">Reference proteome</keyword>
<evidence type="ECO:0000259" key="9">
    <source>
        <dbReference type="Pfam" id="PF12704"/>
    </source>
</evidence>
<accession>A0A5C1QKB9</accession>
<dbReference type="GO" id="GO:0044874">
    <property type="term" value="P:lipoprotein localization to outer membrane"/>
    <property type="evidence" value="ECO:0007669"/>
    <property type="project" value="TreeGrafter"/>
</dbReference>
<dbReference type="PANTHER" id="PTHR30489">
    <property type="entry name" value="LIPOPROTEIN-RELEASING SYSTEM TRANSMEMBRANE PROTEIN LOLE"/>
    <property type="match status" value="1"/>
</dbReference>
<evidence type="ECO:0000313" key="11">
    <source>
        <dbReference type="Proteomes" id="UP000324209"/>
    </source>
</evidence>
<dbReference type="InterPro" id="IPR003838">
    <property type="entry name" value="ABC3_permease_C"/>
</dbReference>
<evidence type="ECO:0000256" key="4">
    <source>
        <dbReference type="ARBA" id="ARBA00022692"/>
    </source>
</evidence>
<evidence type="ECO:0000256" key="6">
    <source>
        <dbReference type="ARBA" id="ARBA00023136"/>
    </source>
</evidence>
<sequence>MKWTSSLSSRYLFTHNGRKGHLGNTLAVLGLSIGIMTLITVLTVMNGFQQGFITSINEIYSYHIRISLEEPEDYEKFQIKDIRSAVPFTDQQGILTTPRALNSGGQIRFLDFKAAENDTAFHEQINIIEGRFPANSHEIILGSYLARYLAVLPGETLQFSFLNPSTTSFENRELKITGIFNSGYYEYDRNLAFSNLSGFSNNSLIVGIKLNNHFRDRNVIKEIKASYPDLNPVSWREYNSAFFNALKIEKVFMFLIVALIFIVVAVNIYHSMKRNVKERIAELALLKAIGGTPKDIRSIYTNQGIMISLISTVAGTTLGIILSSNINEIITLLQRIQYKFYEWSQFIPWSQNSVLGEFYFTEIPIQFFWQDILTINVSAFLTVLIAAYASIKRASRILPSEIFRNE</sequence>
<evidence type="ECO:0000259" key="8">
    <source>
        <dbReference type="Pfam" id="PF02687"/>
    </source>
</evidence>
<dbReference type="InterPro" id="IPR025857">
    <property type="entry name" value="MacB_PCD"/>
</dbReference>
<evidence type="ECO:0000256" key="5">
    <source>
        <dbReference type="ARBA" id="ARBA00022989"/>
    </source>
</evidence>
<dbReference type="PANTHER" id="PTHR30489:SF0">
    <property type="entry name" value="LIPOPROTEIN-RELEASING SYSTEM TRANSMEMBRANE PROTEIN LOLE"/>
    <property type="match status" value="1"/>
</dbReference>
<feature type="transmembrane region" description="Helical" evidence="7">
    <location>
        <begin position="251"/>
        <end position="269"/>
    </location>
</feature>
<keyword evidence="6 7" id="KW-0472">Membrane</keyword>
<feature type="transmembrane region" description="Helical" evidence="7">
    <location>
        <begin position="304"/>
        <end position="323"/>
    </location>
</feature>
<evidence type="ECO:0000256" key="7">
    <source>
        <dbReference type="SAM" id="Phobius"/>
    </source>
</evidence>
<comment type="similarity">
    <text evidence="2">Belongs to the ABC-4 integral membrane protein family. LolC/E subfamily.</text>
</comment>
<keyword evidence="5 7" id="KW-1133">Transmembrane helix</keyword>
<dbReference type="EMBL" id="CP036150">
    <property type="protein sequence ID" value="QEN07460.1"/>
    <property type="molecule type" value="Genomic_DNA"/>
</dbReference>
<protein>
    <submittedName>
        <fullName evidence="10">ABC transporter permease</fullName>
    </submittedName>
</protein>
<feature type="domain" description="MacB-like periplasmic core" evidence="9">
    <location>
        <begin position="26"/>
        <end position="199"/>
    </location>
</feature>
<feature type="domain" description="ABC3 transporter permease C-terminal" evidence="8">
    <location>
        <begin position="255"/>
        <end position="397"/>
    </location>
</feature>
<keyword evidence="3" id="KW-1003">Cell membrane</keyword>
<reference evidence="10 11" key="1">
    <citation type="submission" date="2019-02" db="EMBL/GenBank/DDBJ databases">
        <title>Complete Genome Sequence and Methylome Analysis of free living Spirochaetas.</title>
        <authorList>
            <person name="Fomenkov A."/>
            <person name="Dubinina G."/>
            <person name="Leshcheva N."/>
            <person name="Mikheeva N."/>
            <person name="Grabovich M."/>
            <person name="Vincze T."/>
            <person name="Roberts R.J."/>
        </authorList>
    </citation>
    <scope>NUCLEOTIDE SEQUENCE [LARGE SCALE GENOMIC DNA]</scope>
    <source>
        <strain evidence="10 11">K2</strain>
    </source>
</reference>
<dbReference type="Pfam" id="PF12704">
    <property type="entry name" value="MacB_PCD"/>
    <property type="match status" value="1"/>
</dbReference>
<name>A0A5C1QKB9_9SPIO</name>
<comment type="subcellular location">
    <subcellularLocation>
        <location evidence="1">Cell membrane</location>
        <topology evidence="1">Multi-pass membrane protein</topology>
    </subcellularLocation>
</comment>
<evidence type="ECO:0000313" key="10">
    <source>
        <dbReference type="EMBL" id="QEN07460.1"/>
    </source>
</evidence>
<dbReference type="InterPro" id="IPR051447">
    <property type="entry name" value="Lipoprotein-release_system"/>
</dbReference>
<feature type="transmembrane region" description="Helical" evidence="7">
    <location>
        <begin position="21"/>
        <end position="45"/>
    </location>
</feature>
<feature type="transmembrane region" description="Helical" evidence="7">
    <location>
        <begin position="367"/>
        <end position="389"/>
    </location>
</feature>
<evidence type="ECO:0000256" key="3">
    <source>
        <dbReference type="ARBA" id="ARBA00022475"/>
    </source>
</evidence>
<dbReference type="Proteomes" id="UP000324209">
    <property type="component" value="Chromosome"/>
</dbReference>
<keyword evidence="4 7" id="KW-0812">Transmembrane</keyword>
<dbReference type="RefSeq" id="WP_149485540.1">
    <property type="nucleotide sequence ID" value="NZ_CP036150.1"/>
</dbReference>
<organism evidence="10 11">
    <name type="scientific">Oceanispirochaeta crateris</name>
    <dbReference type="NCBI Taxonomy" id="2518645"/>
    <lineage>
        <taxon>Bacteria</taxon>
        <taxon>Pseudomonadati</taxon>
        <taxon>Spirochaetota</taxon>
        <taxon>Spirochaetia</taxon>
        <taxon>Spirochaetales</taxon>
        <taxon>Spirochaetaceae</taxon>
        <taxon>Oceanispirochaeta</taxon>
    </lineage>
</organism>
<dbReference type="GO" id="GO:0098797">
    <property type="term" value="C:plasma membrane protein complex"/>
    <property type="evidence" value="ECO:0007669"/>
    <property type="project" value="TreeGrafter"/>
</dbReference>
<gene>
    <name evidence="10" type="ORF">EXM22_05440</name>
</gene>
<evidence type="ECO:0000256" key="2">
    <source>
        <dbReference type="ARBA" id="ARBA00005236"/>
    </source>
</evidence>
<dbReference type="OrthoDB" id="356343at2"/>